<dbReference type="PANTHER" id="PTHR30287">
    <property type="entry name" value="MEMBRANE COMPONENT OF PREDICTED ABC SUPERFAMILY METABOLITE UPTAKE TRANSPORTER"/>
    <property type="match status" value="1"/>
</dbReference>
<protein>
    <submittedName>
        <fullName evidence="8">Inner membrane transport permease</fullName>
    </submittedName>
</protein>
<feature type="transmembrane region" description="Helical" evidence="6">
    <location>
        <begin position="710"/>
        <end position="727"/>
    </location>
</feature>
<comment type="caution">
    <text evidence="8">The sequence shown here is derived from an EMBL/GenBank/DDBJ whole genome shotgun (WGS) entry which is preliminary data.</text>
</comment>
<keyword evidence="5 6" id="KW-0472">Membrane</keyword>
<comment type="subcellular location">
    <subcellularLocation>
        <location evidence="1">Cell membrane</location>
        <topology evidence="1">Multi-pass membrane protein</topology>
    </subcellularLocation>
</comment>
<feature type="transmembrane region" description="Helical" evidence="6">
    <location>
        <begin position="463"/>
        <end position="487"/>
    </location>
</feature>
<feature type="transmembrane region" description="Helical" evidence="6">
    <location>
        <begin position="20"/>
        <end position="40"/>
    </location>
</feature>
<keyword evidence="3 6" id="KW-0812">Transmembrane</keyword>
<evidence type="ECO:0000256" key="4">
    <source>
        <dbReference type="ARBA" id="ARBA00022989"/>
    </source>
</evidence>
<feature type="domain" description="ABC3 transporter permease C-terminal" evidence="7">
    <location>
        <begin position="259"/>
        <end position="376"/>
    </location>
</feature>
<dbReference type="GO" id="GO:0005886">
    <property type="term" value="C:plasma membrane"/>
    <property type="evidence" value="ECO:0007669"/>
    <property type="project" value="UniProtKB-SubCell"/>
</dbReference>
<evidence type="ECO:0000259" key="7">
    <source>
        <dbReference type="Pfam" id="PF02687"/>
    </source>
</evidence>
<dbReference type="RefSeq" id="WP_188449729.1">
    <property type="nucleotide sequence ID" value="NZ_BMFO01000003.1"/>
</dbReference>
<evidence type="ECO:0000256" key="5">
    <source>
        <dbReference type="ARBA" id="ARBA00023136"/>
    </source>
</evidence>
<dbReference type="InterPro" id="IPR003838">
    <property type="entry name" value="ABC3_permease_C"/>
</dbReference>
<keyword evidence="4 6" id="KW-1133">Transmembrane helix</keyword>
<proteinExistence type="predicted"/>
<reference evidence="8" key="1">
    <citation type="journal article" date="2014" name="Int. J. Syst. Evol. Microbiol.">
        <title>Complete genome sequence of Corynebacterium casei LMG S-19264T (=DSM 44701T), isolated from a smear-ripened cheese.</title>
        <authorList>
            <consortium name="US DOE Joint Genome Institute (JGI-PGF)"/>
            <person name="Walter F."/>
            <person name="Albersmeier A."/>
            <person name="Kalinowski J."/>
            <person name="Ruckert C."/>
        </authorList>
    </citation>
    <scope>NUCLEOTIDE SEQUENCE</scope>
    <source>
        <strain evidence="8">CGMCC 1.12726</strain>
    </source>
</reference>
<feature type="transmembrane region" description="Helical" evidence="6">
    <location>
        <begin position="759"/>
        <end position="782"/>
    </location>
</feature>
<feature type="domain" description="ABC3 transporter permease C-terminal" evidence="7">
    <location>
        <begin position="711"/>
        <end position="824"/>
    </location>
</feature>
<evidence type="ECO:0000256" key="1">
    <source>
        <dbReference type="ARBA" id="ARBA00004651"/>
    </source>
</evidence>
<feature type="transmembrane region" description="Helical" evidence="6">
    <location>
        <begin position="415"/>
        <end position="442"/>
    </location>
</feature>
<accession>A0A917FPQ1</accession>
<evidence type="ECO:0000313" key="9">
    <source>
        <dbReference type="Proteomes" id="UP000632858"/>
    </source>
</evidence>
<feature type="transmembrane region" description="Helical" evidence="6">
    <location>
        <begin position="794"/>
        <end position="815"/>
    </location>
</feature>
<name>A0A917FPQ1_9GAMM</name>
<keyword evidence="9" id="KW-1185">Reference proteome</keyword>
<evidence type="ECO:0000313" key="8">
    <source>
        <dbReference type="EMBL" id="GGF95085.1"/>
    </source>
</evidence>
<dbReference type="InterPro" id="IPR038766">
    <property type="entry name" value="Membrane_comp_ABC_pdt"/>
</dbReference>
<dbReference type="Proteomes" id="UP000632858">
    <property type="component" value="Unassembled WGS sequence"/>
</dbReference>
<dbReference type="PANTHER" id="PTHR30287:SF1">
    <property type="entry name" value="INNER MEMBRANE PROTEIN"/>
    <property type="match status" value="1"/>
</dbReference>
<feature type="transmembrane region" description="Helical" evidence="6">
    <location>
        <begin position="350"/>
        <end position="372"/>
    </location>
</feature>
<dbReference type="Pfam" id="PF02687">
    <property type="entry name" value="FtsX"/>
    <property type="match status" value="2"/>
</dbReference>
<feature type="transmembrane region" description="Helical" evidence="6">
    <location>
        <begin position="308"/>
        <end position="330"/>
    </location>
</feature>
<organism evidence="8 9">
    <name type="scientific">Arenimonas maotaiensis</name>
    <dbReference type="NCBI Taxonomy" id="1446479"/>
    <lineage>
        <taxon>Bacteria</taxon>
        <taxon>Pseudomonadati</taxon>
        <taxon>Pseudomonadota</taxon>
        <taxon>Gammaproteobacteria</taxon>
        <taxon>Lysobacterales</taxon>
        <taxon>Lysobacteraceae</taxon>
        <taxon>Arenimonas</taxon>
    </lineage>
</organism>
<sequence length="831" mass="88573">MNRLRLAWRQTRRDLAAGEIRLMLLALTLAVMAVSAVGLITDRAETGLRQESNRLLGGDAALRADTAIPDAVPERARALGLQHAQTATFPSMVQSGESVSLADIRAVDSRFPLRGRFEIRDTAGGPVREVQGGPAQGTVWLSADAARKLDLRIGQTLGVGNLQLRYAATLVREPDAALDYFNVAPKVLIAYGDLAASGLVQNGSRIQYRLVVAGDTPAVSKFTAQTRAALGRGQRLETSDDARLEIRSALERANRFLSLAALVSLILAAVAIGLAARRHSARHLDGSAVMRCLGASQGTIAVLQIGELAFLGLLGSTLGIALAWLLQWAVGLWLAQALGMSLPAPGWQPVLAGYGIGFTVLLAFAVPPILALRKVPALRVLRRDVPVNEPSAWTVGLLGVGGLAALLWWKAGSATLGAIILGGIGGTAAALAGLAWLLLWWLKRARRNLRGPWRYGLANLSRHQGMTLTQVSALGLGLMALLLLGFVRTDLLSRWQQTLPADAPNRFIINVQPEQVAGVAEFAKANGLAEPVLYPMVRARLQAVNGKPVSGTDYAAAGERAKRLAEREFNLSSARAFGKDNQLTAGKYWAVDHRGGLELSVEEDFAETLGWKLGDRIRFDIAGTPLEARVTSLRKVEWESFKPNFFVVVSPGGLDGFAASYISAVNVPPAKQAAMDGLVRAFPNLSVIDIDAVLAQVRGTVAQVSRVVESVFYFSLAAGLLVLLAAVQASQDERMQEAGVMRVLGASRKQLRLAQATEFGSLGLLAGLVASVAAGIITGLITTEVFDLPWEFDAAFLLYGTVGGTALALLAGLWATRKVTETPPMQTLREL</sequence>
<evidence type="ECO:0000256" key="2">
    <source>
        <dbReference type="ARBA" id="ARBA00022475"/>
    </source>
</evidence>
<evidence type="ECO:0000256" key="6">
    <source>
        <dbReference type="SAM" id="Phobius"/>
    </source>
</evidence>
<feature type="transmembrane region" description="Helical" evidence="6">
    <location>
        <begin position="392"/>
        <end position="409"/>
    </location>
</feature>
<dbReference type="EMBL" id="BMFO01000003">
    <property type="protein sequence ID" value="GGF95085.1"/>
    <property type="molecule type" value="Genomic_DNA"/>
</dbReference>
<reference evidence="8" key="2">
    <citation type="submission" date="2020-09" db="EMBL/GenBank/DDBJ databases">
        <authorList>
            <person name="Sun Q."/>
            <person name="Zhou Y."/>
        </authorList>
    </citation>
    <scope>NUCLEOTIDE SEQUENCE</scope>
    <source>
        <strain evidence="8">CGMCC 1.12726</strain>
    </source>
</reference>
<keyword evidence="2" id="KW-1003">Cell membrane</keyword>
<evidence type="ECO:0000256" key="3">
    <source>
        <dbReference type="ARBA" id="ARBA00022692"/>
    </source>
</evidence>
<feature type="transmembrane region" description="Helical" evidence="6">
    <location>
        <begin position="256"/>
        <end position="276"/>
    </location>
</feature>
<gene>
    <name evidence="8" type="ORF">GCM10010960_16010</name>
</gene>
<dbReference type="AlphaFoldDB" id="A0A917FPQ1"/>